<evidence type="ECO:0000313" key="2">
    <source>
        <dbReference type="Proteomes" id="UP000886740"/>
    </source>
</evidence>
<proteinExistence type="predicted"/>
<reference evidence="1" key="2">
    <citation type="submission" date="2021-04" db="EMBL/GenBank/DDBJ databases">
        <authorList>
            <person name="Gilroy R."/>
        </authorList>
    </citation>
    <scope>NUCLEOTIDE SEQUENCE</scope>
    <source>
        <strain evidence="1">ChiGjej6B6-14162</strain>
    </source>
</reference>
<evidence type="ECO:0000313" key="1">
    <source>
        <dbReference type="EMBL" id="HIX75375.1"/>
    </source>
</evidence>
<reference evidence="1" key="1">
    <citation type="journal article" date="2021" name="PeerJ">
        <title>Extensive microbial diversity within the chicken gut microbiome revealed by metagenomics and culture.</title>
        <authorList>
            <person name="Gilroy R."/>
            <person name="Ravi A."/>
            <person name="Getino M."/>
            <person name="Pursley I."/>
            <person name="Horton D.L."/>
            <person name="Alikhan N.F."/>
            <person name="Baker D."/>
            <person name="Gharbi K."/>
            <person name="Hall N."/>
            <person name="Watson M."/>
            <person name="Adriaenssens E.M."/>
            <person name="Foster-Nyarko E."/>
            <person name="Jarju S."/>
            <person name="Secka A."/>
            <person name="Antonio M."/>
            <person name="Oren A."/>
            <person name="Chaudhuri R.R."/>
            <person name="La Ragione R."/>
            <person name="Hildebrand F."/>
            <person name="Pallen M.J."/>
        </authorList>
    </citation>
    <scope>NUCLEOTIDE SEQUENCE</scope>
    <source>
        <strain evidence="1">ChiGjej6B6-14162</strain>
    </source>
</reference>
<comment type="caution">
    <text evidence="1">The sequence shown here is derived from an EMBL/GenBank/DDBJ whole genome shotgun (WGS) entry which is preliminary data.</text>
</comment>
<organism evidence="1 2">
    <name type="scientific">Candidatus Parabacteroides intestinipullorum</name>
    <dbReference type="NCBI Taxonomy" id="2838723"/>
    <lineage>
        <taxon>Bacteria</taxon>
        <taxon>Pseudomonadati</taxon>
        <taxon>Bacteroidota</taxon>
        <taxon>Bacteroidia</taxon>
        <taxon>Bacteroidales</taxon>
        <taxon>Tannerellaceae</taxon>
        <taxon>Parabacteroides</taxon>
    </lineage>
</organism>
<dbReference type="Proteomes" id="UP000886740">
    <property type="component" value="Unassembled WGS sequence"/>
</dbReference>
<accession>A0A9D1XA21</accession>
<dbReference type="EMBL" id="DXEL01000070">
    <property type="protein sequence ID" value="HIX75375.1"/>
    <property type="molecule type" value="Genomic_DNA"/>
</dbReference>
<name>A0A9D1XA21_9BACT</name>
<dbReference type="AlphaFoldDB" id="A0A9D1XA21"/>
<sequence length="322" mass="37369">MENTWVRFGNKLEIRYHFEDRSNCIDALIRHRCEKEVINILRALAELFGVKMTIYADSCENESDYKERWAIAGESSRAISILVNIFMQLMSRPTLSVGGQLLADYNEETDLRLQKSAGSLRRDLRQKKAGSVIPSDLIDLLSASSRYRKCKSNFYEALRGYPKVSRISMRELNDKNRGRSGVLEIKRDHFNLYILRSDDLPTIKDTKATIEIISPVLKDSKYRWKGIYNKGGETIDFYMRDEDFKQQMFDEKIAFSSGMCIDCVLEIERRLSEMGEVIPTCYTVTTVIRTRLDKLVIVTPQGKRHLRKIEAEKQQLTLDFFG</sequence>
<protein>
    <submittedName>
        <fullName evidence="1">Uncharacterized protein</fullName>
    </submittedName>
</protein>
<gene>
    <name evidence="1" type="ORF">H9977_10145</name>
</gene>